<keyword evidence="2" id="KW-0812">Transmembrane</keyword>
<evidence type="ECO:0000313" key="4">
    <source>
        <dbReference type="EMBL" id="KAK5953569.1"/>
    </source>
</evidence>
<keyword evidence="5" id="KW-1185">Reference proteome</keyword>
<dbReference type="SUPFAM" id="SSF51735">
    <property type="entry name" value="NAD(P)-binding Rossmann-fold domains"/>
    <property type="match status" value="1"/>
</dbReference>
<dbReference type="InterPro" id="IPR058268">
    <property type="entry name" value="DUF7962"/>
</dbReference>
<proteinExistence type="predicted"/>
<evidence type="ECO:0000256" key="2">
    <source>
        <dbReference type="SAM" id="Phobius"/>
    </source>
</evidence>
<dbReference type="Gene3D" id="3.30.470.20">
    <property type="entry name" value="ATP-grasp fold, B domain"/>
    <property type="match status" value="1"/>
</dbReference>
<dbReference type="AlphaFoldDB" id="A0AAN8I5V2"/>
<comment type="caution">
    <text evidence="4">The sequence shown here is derived from an EMBL/GenBank/DDBJ whole genome shotgun (WGS) entry which is preliminary data.</text>
</comment>
<dbReference type="Proteomes" id="UP001316803">
    <property type="component" value="Unassembled WGS sequence"/>
</dbReference>
<feature type="transmembrane region" description="Helical" evidence="2">
    <location>
        <begin position="16"/>
        <end position="43"/>
    </location>
</feature>
<protein>
    <recommendedName>
        <fullName evidence="3">ATP-grasp domain-containing protein</fullName>
    </recommendedName>
</protein>
<dbReference type="GO" id="GO:0005524">
    <property type="term" value="F:ATP binding"/>
    <property type="evidence" value="ECO:0007669"/>
    <property type="project" value="UniProtKB-UniRule"/>
</dbReference>
<name>A0AAN8I5V2_9EURO</name>
<dbReference type="PROSITE" id="PS50975">
    <property type="entry name" value="ATP_GRASP"/>
    <property type="match status" value="1"/>
</dbReference>
<accession>A0AAN8I5V2</accession>
<keyword evidence="2" id="KW-1133">Transmembrane helix</keyword>
<evidence type="ECO:0000313" key="5">
    <source>
        <dbReference type="Proteomes" id="UP001316803"/>
    </source>
</evidence>
<keyword evidence="2" id="KW-0472">Membrane</keyword>
<dbReference type="Gene3D" id="3.40.30.110">
    <property type="match status" value="1"/>
</dbReference>
<dbReference type="Pfam" id="PF25907">
    <property type="entry name" value="DUF7962"/>
    <property type="match status" value="1"/>
</dbReference>
<dbReference type="InterPro" id="IPR011761">
    <property type="entry name" value="ATP-grasp"/>
</dbReference>
<dbReference type="Gene3D" id="3.40.50.20">
    <property type="match status" value="1"/>
</dbReference>
<dbReference type="InterPro" id="IPR036291">
    <property type="entry name" value="NAD(P)-bd_dom_sf"/>
</dbReference>
<dbReference type="SUPFAM" id="SSF56059">
    <property type="entry name" value="Glutathione synthetase ATP-binding domain-like"/>
    <property type="match status" value="1"/>
</dbReference>
<reference evidence="4 5" key="1">
    <citation type="submission" date="2022-12" db="EMBL/GenBank/DDBJ databases">
        <title>Genomic features and morphological characterization of a novel Knufia sp. strain isolated from spacecraft assembly facility.</title>
        <authorList>
            <person name="Teixeira M."/>
            <person name="Chander A.M."/>
            <person name="Stajich J.E."/>
            <person name="Venkateswaran K."/>
        </authorList>
    </citation>
    <scope>NUCLEOTIDE SEQUENCE [LARGE SCALE GENOMIC DNA]</scope>
    <source>
        <strain evidence="4 5">FJI-L2-BK-P2</strain>
    </source>
</reference>
<feature type="domain" description="ATP-grasp" evidence="3">
    <location>
        <begin position="188"/>
        <end position="388"/>
    </location>
</feature>
<dbReference type="EMBL" id="JAKLMC020000011">
    <property type="protein sequence ID" value="KAK5953569.1"/>
    <property type="molecule type" value="Genomic_DNA"/>
</dbReference>
<evidence type="ECO:0000256" key="1">
    <source>
        <dbReference type="PROSITE-ProRule" id="PRU00409"/>
    </source>
</evidence>
<sequence>MLGTENSVLEHRLQDLALIALSLVFIPIDTFVLFWSFVINYAFHSKVEDHRVAARRKVSFRPKTILVTGVGMTKGLALARSFYEAGHDVIGADFEPNGTKVCGRVSRSLKKFVPLRKPDPKLGSARYIQGLLDVVTKEKVDLWVSCSGVASAVEDGEAKEIIERRTSCKAIQFDVETTQTLHEKHTFIDRTRELGLTVPETHTITSRAAIDAALHDAPQGRQYIMKTIGMDDANRGDMTLLPKSTHEETAKHLNKLRISEKSAWILQQYIKGREFCTHALVIKGEVKVFVACPSAELLMHYEALPADSKLGQEMLNFTKTYAAGGGSSFTGHLSFDFLIEDEQLSNLNNDPDAKVTLYPIECNPRAHTAVALFNGTTTMADAYLSLLDENPPAPSYAEATANGTSHQHIVTPKYSDVRYYWVGHDLINLIVLPLLSLLTLQRDSSISTVIKGLDTLVDRLLFWKDGTYELWDPLPWWWLYHVYWPQQFLLFFWKGKKWSRVNASTCKIHAPPLLSRLSINHRRIPILSLRRDIYIDTRLIIAKLEVLFSNSPDHPILGAKNSFGRGFEEMLKNWVIVAGPFWRTSGYLPVQAPLLEDELWMKDRSDGTGGTFTFEALRENWAWEWLFGERPGLADVHGLWVFDQAVNMAGDTGVAPEEAEEATWDARCVLGEPEFPKVHAWVRRFREACEHAERRTASAKRCGEGQETDGDIVRRILSSGYAEPQELPVEENDILGVMKGKRVSIAPVVSEQPMLILVFWWA</sequence>
<keyword evidence="1" id="KW-0547">Nucleotide-binding</keyword>
<evidence type="ECO:0000259" key="3">
    <source>
        <dbReference type="PROSITE" id="PS50975"/>
    </source>
</evidence>
<gene>
    <name evidence="4" type="ORF">OHC33_005513</name>
</gene>
<organism evidence="4 5">
    <name type="scientific">Knufia fluminis</name>
    <dbReference type="NCBI Taxonomy" id="191047"/>
    <lineage>
        <taxon>Eukaryota</taxon>
        <taxon>Fungi</taxon>
        <taxon>Dikarya</taxon>
        <taxon>Ascomycota</taxon>
        <taxon>Pezizomycotina</taxon>
        <taxon>Eurotiomycetes</taxon>
        <taxon>Chaetothyriomycetidae</taxon>
        <taxon>Chaetothyriales</taxon>
        <taxon>Trichomeriaceae</taxon>
        <taxon>Knufia</taxon>
    </lineage>
</organism>
<keyword evidence="1" id="KW-0067">ATP-binding</keyword>
<dbReference type="GO" id="GO:0046872">
    <property type="term" value="F:metal ion binding"/>
    <property type="evidence" value="ECO:0007669"/>
    <property type="project" value="InterPro"/>
</dbReference>